<dbReference type="OrthoDB" id="3549294at2759"/>
<comment type="caution">
    <text evidence="1">The sequence shown here is derived from an EMBL/GenBank/DDBJ whole genome shotgun (WGS) entry which is preliminary data.</text>
</comment>
<dbReference type="Proteomes" id="UP000037696">
    <property type="component" value="Unassembled WGS sequence"/>
</dbReference>
<organism evidence="1 2">
    <name type="scientific">Penicillium nordicum</name>
    <dbReference type="NCBI Taxonomy" id="229535"/>
    <lineage>
        <taxon>Eukaryota</taxon>
        <taxon>Fungi</taxon>
        <taxon>Dikarya</taxon>
        <taxon>Ascomycota</taxon>
        <taxon>Pezizomycotina</taxon>
        <taxon>Eurotiomycetes</taxon>
        <taxon>Eurotiomycetidae</taxon>
        <taxon>Eurotiales</taxon>
        <taxon>Aspergillaceae</taxon>
        <taxon>Penicillium</taxon>
    </lineage>
</organism>
<dbReference type="AlphaFoldDB" id="A0A0M8P304"/>
<proteinExistence type="predicted"/>
<protein>
    <submittedName>
        <fullName evidence="1">Uncharacterized protein</fullName>
    </submittedName>
</protein>
<dbReference type="STRING" id="229535.A0A0M8P304"/>
<keyword evidence="2" id="KW-1185">Reference proteome</keyword>
<evidence type="ECO:0000313" key="2">
    <source>
        <dbReference type="Proteomes" id="UP000037696"/>
    </source>
</evidence>
<accession>A0A0M8P304</accession>
<reference evidence="1 2" key="1">
    <citation type="submission" date="2015-08" db="EMBL/GenBank/DDBJ databases">
        <title>Genome sequencing of Penicillium nordicum.</title>
        <authorList>
            <person name="Nguyen H.D."/>
            <person name="Seifert K.A."/>
        </authorList>
    </citation>
    <scope>NUCLEOTIDE SEQUENCE [LARGE SCALE GENOMIC DNA]</scope>
    <source>
        <strain evidence="1 2">DAOMC 185683</strain>
    </source>
</reference>
<dbReference type="EMBL" id="LHQQ01000169">
    <property type="protein sequence ID" value="KOS40274.1"/>
    <property type="molecule type" value="Genomic_DNA"/>
</dbReference>
<evidence type="ECO:0000313" key="1">
    <source>
        <dbReference type="EMBL" id="KOS40274.1"/>
    </source>
</evidence>
<name>A0A0M8P304_9EURO</name>
<gene>
    <name evidence="1" type="ORF">ACN38_g8851</name>
</gene>
<sequence>MEDALRPSKEAFEYTLRASYQLWSTHFNTSDSLLPLECVDLKSLLKDTPAFLADGLIPSDKIFSFACAKIRDKLEIKGQSRWQTTKAGADCITPSKVIPLGLPLGVTEARKVELSKDAPLSKWPGVRGISGYDEGNYIAVLFLAWAYILSAKWAELLDCSEKHHCSTKYSFETCQEPEVSVQPEVIEVDLPPGASEAEIVWWNAILSGTPAWKICVEYESERFVSPWSVSLGGAISMRAKHGINLQSITYNPPSPGTAFQYLTRFCEHHRLYAQCTAALSASFFTRDSFLRKPPTLPIPRPTKNPEYHSTQTAPQSISALISEHETLLPYYMTLSSEMWLTTLPALKSTFFNPDIPCNLVSAWKNPAFAVINPIIKQNNIPRLLRGLSARQPRVASLWLGAAVMGRSSTYLKQCEQGMTAPSLEAEAWMGVTTTFMTQPPGTYDTYAEFVRREDECRLVFLATPTDGSYNHGYVTSWQWKPFGSTKICDTDISLREHLGCGCHVLEYEGWDWELGDGSRVEDTGVEARFSSLLSTSNCAPESASVPAPYSMCVSDPKLGGTCADLPALPKDCEYDLYSDEKSDNPTRGIFCWLRSDGFPSNEKGIYQHSWIVIADDSDEEVDECESDGSTVGARAERVENWLGGVNDVDVVVEVQTESCRYIPR</sequence>